<keyword evidence="2" id="KW-0328">Glycosyltransferase</keyword>
<gene>
    <name evidence="2" type="ORF">OM076_30960</name>
</gene>
<dbReference type="InterPro" id="IPR050834">
    <property type="entry name" value="Glycosyltransf_2"/>
</dbReference>
<sequence>MPVRNGGALLGEVLAAVRGQTVQAELVVTDTGSTDGSAELARSFGATVIGVERFSHSGTRNLLMERTSGAHVAFLTQDALPASETWLETLLSGFALAEDVALVYGPSRAVPGAPRPIARELDEWFGSEPRIDRNREPTGPGLETFFTSANAAVARAAWAEVPFPDVPYAEDQALARAMLSAGYAKVYTPDAAVIHSHDYAALAQFRRTFDEWRALHEVHGWVQPLQPVNTLLKLQSEVRKDLRGLAPRDRVREAPRSIRHWTVRAAGSIAGSRAEKLPPRVREWCSLERRV</sequence>
<comment type="caution">
    <text evidence="2">The sequence shown here is derived from an EMBL/GenBank/DDBJ whole genome shotgun (WGS) entry which is preliminary data.</text>
</comment>
<dbReference type="GO" id="GO:0044010">
    <property type="term" value="P:single-species biofilm formation"/>
    <property type="evidence" value="ECO:0007669"/>
    <property type="project" value="TreeGrafter"/>
</dbReference>
<dbReference type="Gene3D" id="3.90.550.10">
    <property type="entry name" value="Spore Coat Polysaccharide Biosynthesis Protein SpsA, Chain A"/>
    <property type="match status" value="1"/>
</dbReference>
<keyword evidence="2" id="KW-0808">Transferase</keyword>
<dbReference type="Proteomes" id="UP001149140">
    <property type="component" value="Unassembled WGS sequence"/>
</dbReference>
<dbReference type="AlphaFoldDB" id="A0A9X3S3K5"/>
<dbReference type="InterPro" id="IPR029044">
    <property type="entry name" value="Nucleotide-diphossugar_trans"/>
</dbReference>
<organism evidence="2 3">
    <name type="scientific">Solirubrobacter ginsenosidimutans</name>
    <dbReference type="NCBI Taxonomy" id="490573"/>
    <lineage>
        <taxon>Bacteria</taxon>
        <taxon>Bacillati</taxon>
        <taxon>Actinomycetota</taxon>
        <taxon>Thermoleophilia</taxon>
        <taxon>Solirubrobacterales</taxon>
        <taxon>Solirubrobacteraceae</taxon>
        <taxon>Solirubrobacter</taxon>
    </lineage>
</organism>
<dbReference type="EMBL" id="JAPDOD010000037">
    <property type="protein sequence ID" value="MDA0164729.1"/>
    <property type="molecule type" value="Genomic_DNA"/>
</dbReference>
<dbReference type="CDD" id="cd00761">
    <property type="entry name" value="Glyco_tranf_GTA_type"/>
    <property type="match status" value="1"/>
</dbReference>
<dbReference type="Pfam" id="PF00535">
    <property type="entry name" value="Glycos_transf_2"/>
    <property type="match status" value="1"/>
</dbReference>
<reference evidence="2" key="1">
    <citation type="submission" date="2022-10" db="EMBL/GenBank/DDBJ databases">
        <title>The WGS of Solirubrobacter ginsenosidimutans DSM 21036.</title>
        <authorList>
            <person name="Jiang Z."/>
        </authorList>
    </citation>
    <scope>NUCLEOTIDE SEQUENCE</scope>
    <source>
        <strain evidence="2">DSM 21036</strain>
    </source>
</reference>
<dbReference type="InterPro" id="IPR001173">
    <property type="entry name" value="Glyco_trans_2-like"/>
</dbReference>
<evidence type="ECO:0000259" key="1">
    <source>
        <dbReference type="Pfam" id="PF00535"/>
    </source>
</evidence>
<feature type="domain" description="Glycosyltransferase 2-like" evidence="1">
    <location>
        <begin position="1"/>
        <end position="141"/>
    </location>
</feature>
<dbReference type="GO" id="GO:0016757">
    <property type="term" value="F:glycosyltransferase activity"/>
    <property type="evidence" value="ECO:0007669"/>
    <property type="project" value="UniProtKB-KW"/>
</dbReference>
<dbReference type="PANTHER" id="PTHR43685:SF13">
    <property type="entry name" value="O ANTIGEN BIOSYNTHESIS RHAMNOSYLTRANSFERASE RFBN"/>
    <property type="match status" value="1"/>
</dbReference>
<dbReference type="PANTHER" id="PTHR43685">
    <property type="entry name" value="GLYCOSYLTRANSFERASE"/>
    <property type="match status" value="1"/>
</dbReference>
<dbReference type="RefSeq" id="WP_270044045.1">
    <property type="nucleotide sequence ID" value="NZ_JAPDOD010000037.1"/>
</dbReference>
<proteinExistence type="predicted"/>
<accession>A0A9X3S3K5</accession>
<protein>
    <submittedName>
        <fullName evidence="2">Glycosyltransferase</fullName>
        <ecNumber evidence="2">2.4.-.-</ecNumber>
    </submittedName>
</protein>
<evidence type="ECO:0000313" key="2">
    <source>
        <dbReference type="EMBL" id="MDA0164729.1"/>
    </source>
</evidence>
<dbReference type="EC" id="2.4.-.-" evidence="2"/>
<dbReference type="SUPFAM" id="SSF53448">
    <property type="entry name" value="Nucleotide-diphospho-sugar transferases"/>
    <property type="match status" value="1"/>
</dbReference>
<name>A0A9X3S3K5_9ACTN</name>
<keyword evidence="3" id="KW-1185">Reference proteome</keyword>
<evidence type="ECO:0000313" key="3">
    <source>
        <dbReference type="Proteomes" id="UP001149140"/>
    </source>
</evidence>